<comment type="function">
    <text evidence="3">Lectin involved in innate immunity. Agglutinates all types of human erythrocytes, Gram-positive and Gram-negative bacteria. Has a stronger agglutinating activity towards Gram-negative bacteria than towards Gram-positive bacteria. Specifically recognizes acetyl group-containing substances on agglutinated cells. The hemagglutinating activity was inhibited by EDTA, acetyl group-containing mono- and disaccharides, N-acetyl derivatives of amino acids, other acetyl group-containing substances, propionamide and benzamide. Enhances the antimicrobial activity of big defensin against Gram-positive bacteria but not against Gram-negative bacteria.</text>
</comment>
<dbReference type="InterPro" id="IPR014716">
    <property type="entry name" value="Fibrinogen_a/b/g_C_1"/>
</dbReference>
<dbReference type="GO" id="GO:0030246">
    <property type="term" value="F:carbohydrate binding"/>
    <property type="evidence" value="ECO:0007669"/>
    <property type="project" value="UniProtKB-ARBA"/>
</dbReference>
<dbReference type="InterPro" id="IPR050373">
    <property type="entry name" value="Fibrinogen_C-term_domain"/>
</dbReference>
<dbReference type="InterPro" id="IPR020837">
    <property type="entry name" value="Fibrinogen_CS"/>
</dbReference>
<dbReference type="OMA" id="HIHEITI"/>
<dbReference type="PROSITE" id="PS00514">
    <property type="entry name" value="FIBRINOGEN_C_1"/>
    <property type="match status" value="1"/>
</dbReference>
<evidence type="ECO:0000256" key="3">
    <source>
        <dbReference type="ARBA" id="ARBA00053344"/>
    </source>
</evidence>
<sequence length="282" mass="32994">MLHYKLLSWICMLLFVEFETVFNDDTIQEGKDDSLIKFGDYGDPSSPFKTLPHQCPKLPERPMDCAEVLLSGHNTSGVYTLWPKNRILSCESVKAYCDMDTDGGGWTVIQRRGNFSRPEDYFFKNWDEYKRGFGKLNEDFWFGNDNIYAFTNQKLYSVRFELMDYNGIKAYAVYDKFWIQEEDLSYRLHISGYYGNAGDAMAFHNNQKFSTKDRKNDNYGSASCAAHRKGAWWYKDCSQANLNGLYLRNVSNHTGVLWEKFRNLQSLKSSEIMIRPYDFLKT</sequence>
<dbReference type="CDD" id="cd00087">
    <property type="entry name" value="FReD"/>
    <property type="match status" value="1"/>
</dbReference>
<dbReference type="STRING" id="407821.A0A087UYB4"/>
<dbReference type="FunFam" id="3.90.215.10:FF:000001">
    <property type="entry name" value="Tenascin isoform 1"/>
    <property type="match status" value="1"/>
</dbReference>
<dbReference type="GO" id="GO:0098609">
    <property type="term" value="P:cell-cell adhesion"/>
    <property type="evidence" value="ECO:0007669"/>
    <property type="project" value="UniProtKB-ARBA"/>
</dbReference>
<evidence type="ECO:0000256" key="1">
    <source>
        <dbReference type="ARBA" id="ARBA00022837"/>
    </source>
</evidence>
<dbReference type="OrthoDB" id="6145874at2759"/>
<dbReference type="InterPro" id="IPR002181">
    <property type="entry name" value="Fibrinogen_a/b/g_C_dom"/>
</dbReference>
<dbReference type="InterPro" id="IPR036056">
    <property type="entry name" value="Fibrinogen-like_C"/>
</dbReference>
<accession>A0A087UYB4</accession>
<gene>
    <name evidence="6" type="ORF">X975_05504</name>
</gene>
<keyword evidence="4" id="KW-0732">Signal</keyword>
<feature type="signal peptide" evidence="4">
    <location>
        <begin position="1"/>
        <end position="18"/>
    </location>
</feature>
<dbReference type="Gene3D" id="3.90.215.10">
    <property type="entry name" value="Gamma Fibrinogen, chain A, domain 1"/>
    <property type="match status" value="1"/>
</dbReference>
<dbReference type="EMBL" id="KK122261">
    <property type="protein sequence ID" value="KFM82353.1"/>
    <property type="molecule type" value="Genomic_DNA"/>
</dbReference>
<reference evidence="6 7" key="1">
    <citation type="submission" date="2013-11" db="EMBL/GenBank/DDBJ databases">
        <title>Genome sequencing of Stegodyphus mimosarum.</title>
        <authorList>
            <person name="Bechsgaard J."/>
        </authorList>
    </citation>
    <scope>NUCLEOTIDE SEQUENCE [LARGE SCALE GENOMIC DNA]</scope>
</reference>
<dbReference type="PROSITE" id="PS51406">
    <property type="entry name" value="FIBRINOGEN_C_2"/>
    <property type="match status" value="1"/>
</dbReference>
<dbReference type="Proteomes" id="UP000054359">
    <property type="component" value="Unassembled WGS sequence"/>
</dbReference>
<keyword evidence="2" id="KW-1015">Disulfide bond</keyword>
<dbReference type="Pfam" id="PF00147">
    <property type="entry name" value="Fibrinogen_C"/>
    <property type="match status" value="1"/>
</dbReference>
<evidence type="ECO:0000313" key="6">
    <source>
        <dbReference type="EMBL" id="KFM82353.1"/>
    </source>
</evidence>
<feature type="domain" description="Fibrinogen C-terminal" evidence="5">
    <location>
        <begin position="56"/>
        <end position="278"/>
    </location>
</feature>
<dbReference type="NCBIfam" id="NF040941">
    <property type="entry name" value="GGGWT_bact"/>
    <property type="match status" value="1"/>
</dbReference>
<evidence type="ECO:0000256" key="4">
    <source>
        <dbReference type="SAM" id="SignalP"/>
    </source>
</evidence>
<protein>
    <submittedName>
        <fullName evidence="6">Techylectin-5A</fullName>
    </submittedName>
</protein>
<evidence type="ECO:0000256" key="2">
    <source>
        <dbReference type="ARBA" id="ARBA00023157"/>
    </source>
</evidence>
<evidence type="ECO:0000259" key="5">
    <source>
        <dbReference type="PROSITE" id="PS51406"/>
    </source>
</evidence>
<keyword evidence="1" id="KW-0106">Calcium</keyword>
<proteinExistence type="predicted"/>
<dbReference type="GO" id="GO:0005615">
    <property type="term" value="C:extracellular space"/>
    <property type="evidence" value="ECO:0007669"/>
    <property type="project" value="TreeGrafter"/>
</dbReference>
<feature type="chain" id="PRO_5001831107" evidence="4">
    <location>
        <begin position="19"/>
        <end position="282"/>
    </location>
</feature>
<name>A0A087UYB4_STEMI</name>
<feature type="non-terminal residue" evidence="6">
    <location>
        <position position="282"/>
    </location>
</feature>
<organism evidence="6 7">
    <name type="scientific">Stegodyphus mimosarum</name>
    <name type="common">African social velvet spider</name>
    <dbReference type="NCBI Taxonomy" id="407821"/>
    <lineage>
        <taxon>Eukaryota</taxon>
        <taxon>Metazoa</taxon>
        <taxon>Ecdysozoa</taxon>
        <taxon>Arthropoda</taxon>
        <taxon>Chelicerata</taxon>
        <taxon>Arachnida</taxon>
        <taxon>Araneae</taxon>
        <taxon>Araneomorphae</taxon>
        <taxon>Entelegynae</taxon>
        <taxon>Eresoidea</taxon>
        <taxon>Eresidae</taxon>
        <taxon>Stegodyphus</taxon>
    </lineage>
</organism>
<dbReference type="PANTHER" id="PTHR19143">
    <property type="entry name" value="FIBRINOGEN/TENASCIN/ANGIOPOEITIN"/>
    <property type="match status" value="1"/>
</dbReference>
<dbReference type="SUPFAM" id="SSF56496">
    <property type="entry name" value="Fibrinogen C-terminal domain-like"/>
    <property type="match status" value="1"/>
</dbReference>
<dbReference type="SMART" id="SM00186">
    <property type="entry name" value="FBG"/>
    <property type="match status" value="1"/>
</dbReference>
<evidence type="ECO:0000313" key="7">
    <source>
        <dbReference type="Proteomes" id="UP000054359"/>
    </source>
</evidence>
<keyword evidence="7" id="KW-1185">Reference proteome</keyword>
<dbReference type="AlphaFoldDB" id="A0A087UYB4"/>